<feature type="transmembrane region" description="Helical" evidence="1">
    <location>
        <begin position="12"/>
        <end position="33"/>
    </location>
</feature>
<sequence>MNMTAQAVLLRLVWGILITITYGLAIYTVIWAVPDTAQGLQLISGAVLLSMGIGGICSAMTDPLARQSLWRHIYVSMFVLLLLCLLTVVLFTEGIVCLVMAAPLMIPGVIAGVCVAWMTMRWWQNRGATLTVIALPLLVYPLELQINWPDYQGQVMTEITIDAPPEVVWSNTVEIRDIDPASLRFTPTHNLMFFPRPLDARLDREGPGATRSLTWTSGVHFREHITEWEKNRRLAWTFGFDSDSIPAEVDGHLRPDAEASELLHGDYVLEPNGEGGTVLRLTTYYKVSLPWNGYGRWWADRLLTDFHSVVLDVVKSRAESEADALAESRPSNPPA</sequence>
<accession>A0A533I6T0</accession>
<dbReference type="EMBL" id="VAFL01000004">
    <property type="protein sequence ID" value="TKW67299.1"/>
    <property type="molecule type" value="Genomic_DNA"/>
</dbReference>
<dbReference type="Gene3D" id="3.30.530.20">
    <property type="match status" value="1"/>
</dbReference>
<dbReference type="AlphaFoldDB" id="A0A533I6T0"/>
<reference evidence="2 3" key="1">
    <citation type="journal article" date="2017" name="Nat. Commun.">
        <title>In situ click chemistry generation of cyclooxygenase-2 inhibitors.</title>
        <authorList>
            <person name="Bhardwaj A."/>
            <person name="Kaur J."/>
            <person name="Wuest M."/>
            <person name="Wuest F."/>
        </authorList>
    </citation>
    <scope>NUCLEOTIDE SEQUENCE [LARGE SCALE GENOMIC DNA]</scope>
    <source>
        <strain evidence="2">S2_012_000_R3_94</strain>
    </source>
</reference>
<dbReference type="SUPFAM" id="SSF55961">
    <property type="entry name" value="Bet v1-like"/>
    <property type="match status" value="1"/>
</dbReference>
<gene>
    <name evidence="2" type="ORF">DI616_06490</name>
</gene>
<dbReference type="InterPro" id="IPR023393">
    <property type="entry name" value="START-like_dom_sf"/>
</dbReference>
<keyword evidence="1" id="KW-1133">Transmembrane helix</keyword>
<feature type="transmembrane region" description="Helical" evidence="1">
    <location>
        <begin position="98"/>
        <end position="118"/>
    </location>
</feature>
<name>A0A533I6T0_PARDE</name>
<dbReference type="Proteomes" id="UP000315344">
    <property type="component" value="Unassembled WGS sequence"/>
</dbReference>
<proteinExistence type="predicted"/>
<keyword evidence="1" id="KW-0472">Membrane</keyword>
<evidence type="ECO:0000313" key="2">
    <source>
        <dbReference type="EMBL" id="TKW67299.1"/>
    </source>
</evidence>
<evidence type="ECO:0000256" key="1">
    <source>
        <dbReference type="SAM" id="Phobius"/>
    </source>
</evidence>
<organism evidence="2 3">
    <name type="scientific">Paracoccus denitrificans</name>
    <dbReference type="NCBI Taxonomy" id="266"/>
    <lineage>
        <taxon>Bacteria</taxon>
        <taxon>Pseudomonadati</taxon>
        <taxon>Pseudomonadota</taxon>
        <taxon>Alphaproteobacteria</taxon>
        <taxon>Rhodobacterales</taxon>
        <taxon>Paracoccaceae</taxon>
        <taxon>Paracoccus</taxon>
    </lineage>
</organism>
<feature type="transmembrane region" description="Helical" evidence="1">
    <location>
        <begin position="73"/>
        <end position="92"/>
    </location>
</feature>
<keyword evidence="1" id="KW-0812">Transmembrane</keyword>
<evidence type="ECO:0000313" key="3">
    <source>
        <dbReference type="Proteomes" id="UP000315344"/>
    </source>
</evidence>
<comment type="caution">
    <text evidence="2">The sequence shown here is derived from an EMBL/GenBank/DDBJ whole genome shotgun (WGS) entry which is preliminary data.</text>
</comment>
<protein>
    <submittedName>
        <fullName evidence="2">SRPBCC family protein</fullName>
    </submittedName>
</protein>
<feature type="transmembrane region" description="Helical" evidence="1">
    <location>
        <begin position="39"/>
        <end position="61"/>
    </location>
</feature>